<proteinExistence type="predicted"/>
<protein>
    <submittedName>
        <fullName evidence="3">Recombinase</fullName>
    </submittedName>
</protein>
<dbReference type="InterPro" id="IPR038109">
    <property type="entry name" value="DNA_bind_recomb_sf"/>
</dbReference>
<evidence type="ECO:0000313" key="4">
    <source>
        <dbReference type="Proteomes" id="UP000254291"/>
    </source>
</evidence>
<dbReference type="PROSITE" id="PS51737">
    <property type="entry name" value="RECOMBINASE_DNA_BIND"/>
    <property type="match status" value="1"/>
</dbReference>
<evidence type="ECO:0000313" key="3">
    <source>
        <dbReference type="EMBL" id="STZ43545.1"/>
    </source>
</evidence>
<dbReference type="PROSITE" id="PS51736">
    <property type="entry name" value="RECOMBINASES_3"/>
    <property type="match status" value="1"/>
</dbReference>
<feature type="domain" description="Recombinase" evidence="2">
    <location>
        <begin position="218"/>
        <end position="333"/>
    </location>
</feature>
<dbReference type="Gene3D" id="3.90.1750.20">
    <property type="entry name" value="Putative Large Serine Recombinase, Chain B, Domain 2"/>
    <property type="match status" value="1"/>
</dbReference>
<dbReference type="EMBL" id="UGQM01000001">
    <property type="protein sequence ID" value="STZ43545.1"/>
    <property type="molecule type" value="Genomic_DNA"/>
</dbReference>
<dbReference type="Pfam" id="PF07508">
    <property type="entry name" value="Recombinase"/>
    <property type="match status" value="1"/>
</dbReference>
<dbReference type="InterPro" id="IPR011109">
    <property type="entry name" value="DNA_bind_recombinase_dom"/>
</dbReference>
<feature type="domain" description="Resolvase/invertase-type recombinase catalytic" evidence="1">
    <location>
        <begin position="65"/>
        <end position="213"/>
    </location>
</feature>
<dbReference type="PANTHER" id="PTHR30461:SF23">
    <property type="entry name" value="DNA RECOMBINASE-RELATED"/>
    <property type="match status" value="1"/>
</dbReference>
<sequence>MRTFGPERRIVAVPRIHDGLIGEDVEHPAADVAEQLFEVPLLPGLSDAAGKYRRLLDVNTSTVERVALYARISQDQSGKAVGVTDQLEHARTFAAARGYQIVAEHSDNDISAFRGKQRPAYQKVLQLAREHKIDRVIVYHLTRMTRNRRERAEFIDAFHSCKVNVSEAQGGDYDLSTAAGRTWVDIQGALATWESEIKSERITASAARRARAGRPSGDLGYGWTKNGTGATATWTEHPHEAEVVREIVDRLLGGDTLRGITDSLNGRGEPAPKSARWGKTSVKKLALRESNIAERVHHRGQPDEERFPGCWPAIVDKAKHEKVVALLAAPTRRTNGTARPGARRHLLSWGLGECGVCGGTLRAVTRHGKYGRPLDLYVCDDRGCVGRSEPSVDALVRDLVIGRLSMPDALDWLLGDDEEARRWSERVDELKRRLDEAADAFAEGAITGEQLRRITARLQPDLDDAESHRADSVVSLDLDAIRPLAGPAARERWDEMTVAQRRAVIEALGIRVLIDRTRPGPGFDPDSVRIKWGSR</sequence>
<dbReference type="GO" id="GO:0000150">
    <property type="term" value="F:DNA strand exchange activity"/>
    <property type="evidence" value="ECO:0007669"/>
    <property type="project" value="InterPro"/>
</dbReference>
<name>A0A378SMF2_9MYCO</name>
<dbReference type="Gene3D" id="3.40.50.1390">
    <property type="entry name" value="Resolvase, N-terminal catalytic domain"/>
    <property type="match status" value="1"/>
</dbReference>
<dbReference type="Pfam" id="PF00239">
    <property type="entry name" value="Resolvase"/>
    <property type="match status" value="1"/>
</dbReference>
<dbReference type="SMART" id="SM00857">
    <property type="entry name" value="Resolvase"/>
    <property type="match status" value="1"/>
</dbReference>
<dbReference type="PANTHER" id="PTHR30461">
    <property type="entry name" value="DNA-INVERTASE FROM LAMBDOID PROPHAGE"/>
    <property type="match status" value="1"/>
</dbReference>
<dbReference type="InterPro" id="IPR036162">
    <property type="entry name" value="Resolvase-like_N_sf"/>
</dbReference>
<evidence type="ECO:0000259" key="1">
    <source>
        <dbReference type="PROSITE" id="PS51736"/>
    </source>
</evidence>
<dbReference type="AlphaFoldDB" id="A0A378SMF2"/>
<organism evidence="3 4">
    <name type="scientific">Mycolicibacterium gilvum</name>
    <dbReference type="NCBI Taxonomy" id="1804"/>
    <lineage>
        <taxon>Bacteria</taxon>
        <taxon>Bacillati</taxon>
        <taxon>Actinomycetota</taxon>
        <taxon>Actinomycetes</taxon>
        <taxon>Mycobacteriales</taxon>
        <taxon>Mycobacteriaceae</taxon>
        <taxon>Mycolicibacterium</taxon>
    </lineage>
</organism>
<dbReference type="SUPFAM" id="SSF53041">
    <property type="entry name" value="Resolvase-like"/>
    <property type="match status" value="1"/>
</dbReference>
<gene>
    <name evidence="3" type="ORF">NCTC10742_02771</name>
</gene>
<dbReference type="GO" id="GO:0003677">
    <property type="term" value="F:DNA binding"/>
    <property type="evidence" value="ECO:0007669"/>
    <property type="project" value="InterPro"/>
</dbReference>
<evidence type="ECO:0000259" key="2">
    <source>
        <dbReference type="PROSITE" id="PS51737"/>
    </source>
</evidence>
<dbReference type="InterPro" id="IPR006119">
    <property type="entry name" value="Resolv_N"/>
</dbReference>
<reference evidence="3 4" key="1">
    <citation type="submission" date="2018-06" db="EMBL/GenBank/DDBJ databases">
        <authorList>
            <consortium name="Pathogen Informatics"/>
            <person name="Doyle S."/>
        </authorList>
    </citation>
    <scope>NUCLEOTIDE SEQUENCE [LARGE SCALE GENOMIC DNA]</scope>
    <source>
        <strain evidence="3 4">NCTC10742</strain>
    </source>
</reference>
<dbReference type="InterPro" id="IPR050639">
    <property type="entry name" value="SSR_resolvase"/>
</dbReference>
<dbReference type="Proteomes" id="UP000254291">
    <property type="component" value="Unassembled WGS sequence"/>
</dbReference>
<accession>A0A378SMF2</accession>
<dbReference type="CDD" id="cd00338">
    <property type="entry name" value="Ser_Recombinase"/>
    <property type="match status" value="1"/>
</dbReference>